<evidence type="ECO:0000313" key="3">
    <source>
        <dbReference type="Proteomes" id="UP000799428"/>
    </source>
</evidence>
<sequence>MPAPLAKGLIIAASVLVAAGIAIYESPQVRQWVDQSRRKIAIALHSLGDDFHPRRASECSDDFDDRQWRREELIRRNRNELIRRAREEGIAVDLDQLACIGREDDDLAQRRHRSRTNASSRSFDDFVGSDGTLRKEVATTKTATGTETIDNTLRKRGAAGFEAGSVIANPFADKTHVLFDHHHEQDEAPSPKPFPYIESRESSATVQGLYPASASTAPGTLIDLAPESALAYPENPQTASIPHSEAGDDDNDPIAQSFYSFSSSTHSLHNFTNADLVPTPDDDDDIEKISTGTLTPRSERSAFTGASVVGSHADDIAVLSMQSDDEHDARSEVFSEGGFTDAGFSEAGFSEVGEGRMGAMTPASWTDVGSDDESEWGGPAQGGQVSQVYQ</sequence>
<reference evidence="2" key="1">
    <citation type="journal article" date="2020" name="Stud. Mycol.">
        <title>101 Dothideomycetes genomes: a test case for predicting lifestyles and emergence of pathogens.</title>
        <authorList>
            <person name="Haridas S."/>
            <person name="Albert R."/>
            <person name="Binder M."/>
            <person name="Bloem J."/>
            <person name="Labutti K."/>
            <person name="Salamov A."/>
            <person name="Andreopoulos B."/>
            <person name="Baker S."/>
            <person name="Barry K."/>
            <person name="Bills G."/>
            <person name="Bluhm B."/>
            <person name="Cannon C."/>
            <person name="Castanera R."/>
            <person name="Culley D."/>
            <person name="Daum C."/>
            <person name="Ezra D."/>
            <person name="Gonzalez J."/>
            <person name="Henrissat B."/>
            <person name="Kuo A."/>
            <person name="Liang C."/>
            <person name="Lipzen A."/>
            <person name="Lutzoni F."/>
            <person name="Magnuson J."/>
            <person name="Mondo S."/>
            <person name="Nolan M."/>
            <person name="Ohm R."/>
            <person name="Pangilinan J."/>
            <person name="Park H.-J."/>
            <person name="Ramirez L."/>
            <person name="Alfaro M."/>
            <person name="Sun H."/>
            <person name="Tritt A."/>
            <person name="Yoshinaga Y."/>
            <person name="Zwiers L.-H."/>
            <person name="Turgeon B."/>
            <person name="Goodwin S."/>
            <person name="Spatafora J."/>
            <person name="Crous P."/>
            <person name="Grigoriev I."/>
        </authorList>
    </citation>
    <scope>NUCLEOTIDE SEQUENCE</scope>
    <source>
        <strain evidence="2">CBS 279.74</strain>
    </source>
</reference>
<organism evidence="2 3">
    <name type="scientific">Pleomassaria siparia CBS 279.74</name>
    <dbReference type="NCBI Taxonomy" id="1314801"/>
    <lineage>
        <taxon>Eukaryota</taxon>
        <taxon>Fungi</taxon>
        <taxon>Dikarya</taxon>
        <taxon>Ascomycota</taxon>
        <taxon>Pezizomycotina</taxon>
        <taxon>Dothideomycetes</taxon>
        <taxon>Pleosporomycetidae</taxon>
        <taxon>Pleosporales</taxon>
        <taxon>Pleomassariaceae</taxon>
        <taxon>Pleomassaria</taxon>
    </lineage>
</organism>
<dbReference type="EMBL" id="MU005765">
    <property type="protein sequence ID" value="KAF2713260.1"/>
    <property type="molecule type" value="Genomic_DNA"/>
</dbReference>
<protein>
    <submittedName>
        <fullName evidence="2">Uncharacterized protein</fullName>
    </submittedName>
</protein>
<dbReference type="OrthoDB" id="3926760at2759"/>
<accession>A0A6G1KKE3</accession>
<feature type="region of interest" description="Disordered" evidence="1">
    <location>
        <begin position="234"/>
        <end position="257"/>
    </location>
</feature>
<feature type="region of interest" description="Disordered" evidence="1">
    <location>
        <begin position="356"/>
        <end position="390"/>
    </location>
</feature>
<feature type="region of interest" description="Disordered" evidence="1">
    <location>
        <begin position="272"/>
        <end position="295"/>
    </location>
</feature>
<gene>
    <name evidence="2" type="ORF">K504DRAFT_461812</name>
</gene>
<evidence type="ECO:0000256" key="1">
    <source>
        <dbReference type="SAM" id="MobiDB-lite"/>
    </source>
</evidence>
<proteinExistence type="predicted"/>
<keyword evidence="3" id="KW-1185">Reference proteome</keyword>
<evidence type="ECO:0000313" key="2">
    <source>
        <dbReference type="EMBL" id="KAF2713260.1"/>
    </source>
</evidence>
<dbReference type="AlphaFoldDB" id="A0A6G1KKE3"/>
<dbReference type="Proteomes" id="UP000799428">
    <property type="component" value="Unassembled WGS sequence"/>
</dbReference>
<name>A0A6G1KKE3_9PLEO</name>